<protein>
    <recommendedName>
        <fullName evidence="2">Ribbon-helix-helix protein CopG domain-containing protein</fullName>
    </recommendedName>
</protein>
<sequence>MPYFYDAENARPVLAVRLAAHQMARIDEARHRLKISRSDLARRALNDLLDRMQVDDAPK</sequence>
<evidence type="ECO:0000313" key="1">
    <source>
        <dbReference type="EMBL" id="BCE83784.1"/>
    </source>
</evidence>
<evidence type="ECO:0008006" key="2">
    <source>
        <dbReference type="Google" id="ProtNLM"/>
    </source>
</evidence>
<proteinExistence type="predicted"/>
<dbReference type="EMBL" id="AP023098">
    <property type="protein sequence ID" value="BCE83784.1"/>
    <property type="molecule type" value="Genomic_DNA"/>
</dbReference>
<gene>
    <name evidence="1" type="ORF">XF9B_52050</name>
</gene>
<organism evidence="1">
    <name type="scientific">Bradyrhizobium diazoefficiens</name>
    <dbReference type="NCBI Taxonomy" id="1355477"/>
    <lineage>
        <taxon>Bacteria</taxon>
        <taxon>Pseudomonadati</taxon>
        <taxon>Pseudomonadota</taxon>
        <taxon>Alphaproteobacteria</taxon>
        <taxon>Hyphomicrobiales</taxon>
        <taxon>Nitrobacteraceae</taxon>
        <taxon>Bradyrhizobium</taxon>
    </lineage>
</organism>
<accession>A0A810C6C2</accession>
<dbReference type="AlphaFoldDB" id="A0A810C6C2"/>
<name>A0A810C6C2_9BRAD</name>
<reference evidence="1" key="1">
    <citation type="submission" date="2020-05" db="EMBL/GenBank/DDBJ databases">
        <title>Complete genome sequence of Bradyrhizobium diazoefficiens XF9 isolated from soybean nodule.</title>
        <authorList>
            <person name="Noda R."/>
            <person name="Kakizaki K."/>
            <person name="Minamisawa K."/>
        </authorList>
    </citation>
    <scope>NUCLEOTIDE SEQUENCE</scope>
    <source>
        <strain evidence="1">XF9</strain>
    </source>
</reference>